<reference evidence="1 2" key="1">
    <citation type="submission" date="2016-10" db="EMBL/GenBank/DDBJ databases">
        <authorList>
            <person name="de Groot N.N."/>
        </authorList>
    </citation>
    <scope>NUCLEOTIDE SEQUENCE [LARGE SCALE GENOMIC DNA]</scope>
    <source>
        <strain evidence="1 2">DSM 43357</strain>
    </source>
</reference>
<dbReference type="OrthoDB" id="3541815at2"/>
<proteinExistence type="predicted"/>
<dbReference type="AlphaFoldDB" id="A0A1H7QEN5"/>
<organism evidence="1 2">
    <name type="scientific">Nonomuraea pusilla</name>
    <dbReference type="NCBI Taxonomy" id="46177"/>
    <lineage>
        <taxon>Bacteria</taxon>
        <taxon>Bacillati</taxon>
        <taxon>Actinomycetota</taxon>
        <taxon>Actinomycetes</taxon>
        <taxon>Streptosporangiales</taxon>
        <taxon>Streptosporangiaceae</taxon>
        <taxon>Nonomuraea</taxon>
    </lineage>
</organism>
<evidence type="ECO:0000313" key="2">
    <source>
        <dbReference type="Proteomes" id="UP000198953"/>
    </source>
</evidence>
<dbReference type="RefSeq" id="WP_055504441.1">
    <property type="nucleotide sequence ID" value="NZ_BBZG01000002.1"/>
</dbReference>
<dbReference type="STRING" id="46177.SAMN05660976_02512"/>
<name>A0A1H7QEN5_9ACTN</name>
<evidence type="ECO:0000313" key="1">
    <source>
        <dbReference type="EMBL" id="SEL46104.1"/>
    </source>
</evidence>
<gene>
    <name evidence="1" type="ORF">SAMN05660976_02512</name>
</gene>
<keyword evidence="2" id="KW-1185">Reference proteome</keyword>
<accession>A0A1H7QEN5</accession>
<dbReference type="Proteomes" id="UP000198953">
    <property type="component" value="Unassembled WGS sequence"/>
</dbReference>
<sequence>MTSWYGPDGIVVEVIVLDRRPRLRVTQLVNGRRYLVAYCTRVADVARHVDLADLVEILPFPR</sequence>
<protein>
    <recommendedName>
        <fullName evidence="3">Transposase</fullName>
    </recommendedName>
</protein>
<evidence type="ECO:0008006" key="3">
    <source>
        <dbReference type="Google" id="ProtNLM"/>
    </source>
</evidence>
<dbReference type="EMBL" id="FOBF01000005">
    <property type="protein sequence ID" value="SEL46104.1"/>
    <property type="molecule type" value="Genomic_DNA"/>
</dbReference>